<dbReference type="InterPro" id="IPR011006">
    <property type="entry name" value="CheY-like_superfamily"/>
</dbReference>
<dbReference type="PROSITE" id="PS50110">
    <property type="entry name" value="RESPONSE_REGULATORY"/>
    <property type="match status" value="1"/>
</dbReference>
<dbReference type="InterPro" id="IPR001789">
    <property type="entry name" value="Sig_transdc_resp-reg_receiver"/>
</dbReference>
<dbReference type="InterPro" id="IPR036097">
    <property type="entry name" value="HisK_dim/P_sf"/>
</dbReference>
<dbReference type="SUPFAM" id="SSF47384">
    <property type="entry name" value="Homodimeric domain of signal transducing histidine kinase"/>
    <property type="match status" value="1"/>
</dbReference>
<dbReference type="PANTHER" id="PTHR43547:SF2">
    <property type="entry name" value="HYBRID SIGNAL TRANSDUCTION HISTIDINE KINASE C"/>
    <property type="match status" value="1"/>
</dbReference>
<dbReference type="InterPro" id="IPR005467">
    <property type="entry name" value="His_kinase_dom"/>
</dbReference>
<dbReference type="KEGG" id="rsi:Runsl_3124"/>
<dbReference type="Gene3D" id="3.40.50.2300">
    <property type="match status" value="1"/>
</dbReference>
<dbReference type="PROSITE" id="PS50109">
    <property type="entry name" value="HIS_KIN"/>
    <property type="match status" value="1"/>
</dbReference>
<reference evidence="7" key="1">
    <citation type="submission" date="2011-06" db="EMBL/GenBank/DDBJ databases">
        <title>The complete genome of chromosome of Runella slithyformis DSM 19594.</title>
        <authorList>
            <consortium name="US DOE Joint Genome Institute (JGI-PGF)"/>
            <person name="Lucas S."/>
            <person name="Han J."/>
            <person name="Lapidus A."/>
            <person name="Bruce D."/>
            <person name="Goodwin L."/>
            <person name="Pitluck S."/>
            <person name="Peters L."/>
            <person name="Kyrpides N."/>
            <person name="Mavromatis K."/>
            <person name="Ivanova N."/>
            <person name="Ovchinnikova G."/>
            <person name="Zhang X."/>
            <person name="Misra M."/>
            <person name="Detter J.C."/>
            <person name="Tapia R."/>
            <person name="Han C."/>
            <person name="Land M."/>
            <person name="Hauser L."/>
            <person name="Markowitz V."/>
            <person name="Cheng J.-F."/>
            <person name="Hugenholtz P."/>
            <person name="Woyke T."/>
            <person name="Wu D."/>
            <person name="Tindall B."/>
            <person name="Faehrich R."/>
            <person name="Brambilla E."/>
            <person name="Klenk H.-P."/>
            <person name="Eisen J.A."/>
        </authorList>
    </citation>
    <scope>NUCLEOTIDE SEQUENCE [LARGE SCALE GENOMIC DNA]</scope>
    <source>
        <strain evidence="7">ATCC 29530 / DSM 19594 / LMG 11500 / NCIMB 11436 / LSU 4</strain>
    </source>
</reference>
<dbReference type="SMART" id="SM00387">
    <property type="entry name" value="HATPase_c"/>
    <property type="match status" value="1"/>
</dbReference>
<dbReference type="Proteomes" id="UP000000493">
    <property type="component" value="Chromosome"/>
</dbReference>
<feature type="domain" description="Histidine kinase" evidence="4">
    <location>
        <begin position="148"/>
        <end position="372"/>
    </location>
</feature>
<evidence type="ECO:0000259" key="5">
    <source>
        <dbReference type="PROSITE" id="PS50110"/>
    </source>
</evidence>
<dbReference type="Pfam" id="PF00072">
    <property type="entry name" value="Response_reg"/>
    <property type="match status" value="1"/>
</dbReference>
<evidence type="ECO:0000256" key="1">
    <source>
        <dbReference type="ARBA" id="ARBA00022553"/>
    </source>
</evidence>
<keyword evidence="6" id="KW-0418">Kinase</keyword>
<protein>
    <submittedName>
        <fullName evidence="6">Response regulator receiver sensor signal transduction histidine kinase</fullName>
    </submittedName>
</protein>
<proteinExistence type="predicted"/>
<dbReference type="SUPFAM" id="SSF52172">
    <property type="entry name" value="CheY-like"/>
    <property type="match status" value="1"/>
</dbReference>
<dbReference type="Gene3D" id="1.10.287.130">
    <property type="match status" value="1"/>
</dbReference>
<evidence type="ECO:0000256" key="2">
    <source>
        <dbReference type="PROSITE-ProRule" id="PRU00169"/>
    </source>
</evidence>
<keyword evidence="6" id="KW-0808">Transferase</keyword>
<keyword evidence="3" id="KW-0175">Coiled coil</keyword>
<feature type="domain" description="Response regulatory" evidence="5">
    <location>
        <begin position="8"/>
        <end position="124"/>
    </location>
</feature>
<dbReference type="SUPFAM" id="SSF55874">
    <property type="entry name" value="ATPase domain of HSP90 chaperone/DNA topoisomerase II/histidine kinase"/>
    <property type="match status" value="1"/>
</dbReference>
<dbReference type="Pfam" id="PF02518">
    <property type="entry name" value="HATPase_c"/>
    <property type="match status" value="1"/>
</dbReference>
<evidence type="ECO:0000256" key="3">
    <source>
        <dbReference type="SAM" id="Coils"/>
    </source>
</evidence>
<dbReference type="AlphaFoldDB" id="A0A7U3ZLN7"/>
<reference evidence="6 7" key="2">
    <citation type="journal article" date="2012" name="Stand. Genomic Sci.">
        <title>Complete genome sequence of the aquatic bacterium Runella slithyformis type strain (LSU 4(T)).</title>
        <authorList>
            <person name="Copeland A."/>
            <person name="Zhang X."/>
            <person name="Misra M."/>
            <person name="Lapidus A."/>
            <person name="Nolan M."/>
            <person name="Lucas S."/>
            <person name="Deshpande S."/>
            <person name="Cheng J.F."/>
            <person name="Tapia R."/>
            <person name="Goodwin L.A."/>
            <person name="Pitluck S."/>
            <person name="Liolios K."/>
            <person name="Pagani I."/>
            <person name="Ivanova N."/>
            <person name="Mikhailova N."/>
            <person name="Pati A."/>
            <person name="Chen A."/>
            <person name="Palaniappan K."/>
            <person name="Land M."/>
            <person name="Hauser L."/>
            <person name="Pan C."/>
            <person name="Jeffries C.D."/>
            <person name="Detter J.C."/>
            <person name="Brambilla E.M."/>
            <person name="Rohde M."/>
            <person name="Djao O.D."/>
            <person name="Goker M."/>
            <person name="Sikorski J."/>
            <person name="Tindall B.J."/>
            <person name="Woyke T."/>
            <person name="Bristow J."/>
            <person name="Eisen J.A."/>
            <person name="Markowitz V."/>
            <person name="Hugenholtz P."/>
            <person name="Kyrpides N.C."/>
            <person name="Klenk H.P."/>
            <person name="Mavromatis K."/>
        </authorList>
    </citation>
    <scope>NUCLEOTIDE SEQUENCE [LARGE SCALE GENOMIC DNA]</scope>
    <source>
        <strain evidence="7">ATCC 29530 / DSM 19594 / LMG 11500 / NCIMB 11436 / LSU 4</strain>
    </source>
</reference>
<feature type="coiled-coil region" evidence="3">
    <location>
        <begin position="117"/>
        <end position="144"/>
    </location>
</feature>
<evidence type="ECO:0000313" key="7">
    <source>
        <dbReference type="Proteomes" id="UP000000493"/>
    </source>
</evidence>
<dbReference type="CDD" id="cd17574">
    <property type="entry name" value="REC_OmpR"/>
    <property type="match status" value="1"/>
</dbReference>
<organism evidence="6 7">
    <name type="scientific">Runella slithyformis (strain ATCC 29530 / DSM 19594 / LMG 11500 / NCIMB 11436 / LSU 4)</name>
    <dbReference type="NCBI Taxonomy" id="761193"/>
    <lineage>
        <taxon>Bacteria</taxon>
        <taxon>Pseudomonadati</taxon>
        <taxon>Bacteroidota</taxon>
        <taxon>Cytophagia</taxon>
        <taxon>Cytophagales</taxon>
        <taxon>Spirosomataceae</taxon>
        <taxon>Runella</taxon>
    </lineage>
</organism>
<sequence length="374" mass="42890">MNEFLNAKILVIEDEESIRENIIEMLSICGYQMSSAKDGMEGISQIMLIQPDLILCDIMMPKMDGYKVLQTLRNSATHANIPFIFLTSLSETAKIRKGMMTGADDYITKPFKFPDIIAAVENRLSRERKRKEELSDLILQYRRNSHKISSHEYNTPFGSILGFLYLLKENISEFNEEETLSMLEMMIVSCRRLKNTLDNSHLYSLLTQLDPKDTMYRQYTEGHFSVCDEWISEICQTVGHESKINLDLSVSFNITIQNAELSIAEANFRKVVMELVDNAIKFSNGTSPVHLVGLMLKDKYSLTITDRGREFKEDHIKAIAPYVQFEREKYEQQGLGLGLWISNKLLQLNNGRLTVSSLEGFTSVTVEVPLVYFQ</sequence>
<dbReference type="RefSeq" id="WP_013928812.1">
    <property type="nucleotide sequence ID" value="NC_015703.1"/>
</dbReference>
<dbReference type="InterPro" id="IPR036890">
    <property type="entry name" value="HATPase_C_sf"/>
</dbReference>
<dbReference type="EMBL" id="CP002859">
    <property type="protein sequence ID" value="AEI49505.1"/>
    <property type="molecule type" value="Genomic_DNA"/>
</dbReference>
<evidence type="ECO:0000259" key="4">
    <source>
        <dbReference type="PROSITE" id="PS50109"/>
    </source>
</evidence>
<dbReference type="GO" id="GO:0000155">
    <property type="term" value="F:phosphorelay sensor kinase activity"/>
    <property type="evidence" value="ECO:0007669"/>
    <property type="project" value="InterPro"/>
</dbReference>
<dbReference type="Gene3D" id="3.30.565.10">
    <property type="entry name" value="Histidine kinase-like ATPase, C-terminal domain"/>
    <property type="match status" value="1"/>
</dbReference>
<keyword evidence="1 2" id="KW-0597">Phosphoprotein</keyword>
<keyword evidence="7" id="KW-1185">Reference proteome</keyword>
<dbReference type="InterPro" id="IPR003594">
    <property type="entry name" value="HATPase_dom"/>
</dbReference>
<evidence type="ECO:0000313" key="6">
    <source>
        <dbReference type="EMBL" id="AEI49505.1"/>
    </source>
</evidence>
<dbReference type="PANTHER" id="PTHR43547">
    <property type="entry name" value="TWO-COMPONENT HISTIDINE KINASE"/>
    <property type="match status" value="1"/>
</dbReference>
<name>A0A7U3ZLN7_RUNSL</name>
<dbReference type="CDD" id="cd00075">
    <property type="entry name" value="HATPase"/>
    <property type="match status" value="1"/>
</dbReference>
<dbReference type="SMART" id="SM00448">
    <property type="entry name" value="REC"/>
    <property type="match status" value="1"/>
</dbReference>
<feature type="modified residue" description="4-aspartylphosphate" evidence="2">
    <location>
        <position position="57"/>
    </location>
</feature>
<accession>A0A7U3ZLN7</accession>
<gene>
    <name evidence="6" type="ordered locus">Runsl_3124</name>
</gene>